<dbReference type="SMART" id="SM00091">
    <property type="entry name" value="PAS"/>
    <property type="match status" value="1"/>
</dbReference>
<dbReference type="PANTHER" id="PTHR44757">
    <property type="entry name" value="DIGUANYLATE CYCLASE DGCP"/>
    <property type="match status" value="1"/>
</dbReference>
<dbReference type="InterPro" id="IPR001610">
    <property type="entry name" value="PAC"/>
</dbReference>
<dbReference type="Gene3D" id="3.30.450.20">
    <property type="entry name" value="PAS domain"/>
    <property type="match status" value="1"/>
</dbReference>
<gene>
    <name evidence="6" type="ordered locus">Q7C_1449</name>
</gene>
<dbReference type="InterPro" id="IPR000160">
    <property type="entry name" value="GGDEF_dom"/>
</dbReference>
<evidence type="ECO:0000259" key="4">
    <source>
        <dbReference type="PROSITE" id="PS50883"/>
    </source>
</evidence>
<dbReference type="Pfam" id="PF00990">
    <property type="entry name" value="GGDEF"/>
    <property type="match status" value="1"/>
</dbReference>
<dbReference type="InterPro" id="IPR052155">
    <property type="entry name" value="Biofilm_reg_signaling"/>
</dbReference>
<reference evidence="6 7" key="1">
    <citation type="journal article" date="2012" name="J. Bacteriol.">
        <title>Complete genome sequences of Methylophaga sp. strain JAM1 and Methylophaga sp. strain JAM7.</title>
        <authorList>
            <person name="Villeneuve C."/>
            <person name="Martineau C."/>
            <person name="Mauffrey F."/>
            <person name="Villemur R."/>
        </authorList>
    </citation>
    <scope>NUCLEOTIDE SEQUENCE [LARGE SCALE GENOMIC DNA]</scope>
    <source>
        <strain evidence="6 7">JAM7</strain>
    </source>
</reference>
<feature type="domain" description="PAC" evidence="3">
    <location>
        <begin position="361"/>
        <end position="413"/>
    </location>
</feature>
<feature type="transmembrane region" description="Helical" evidence="1">
    <location>
        <begin position="72"/>
        <end position="91"/>
    </location>
</feature>
<dbReference type="SUPFAM" id="SSF55785">
    <property type="entry name" value="PYP-like sensor domain (PAS domain)"/>
    <property type="match status" value="1"/>
</dbReference>
<dbReference type="CDD" id="cd01948">
    <property type="entry name" value="EAL"/>
    <property type="match status" value="1"/>
</dbReference>
<evidence type="ECO:0000259" key="3">
    <source>
        <dbReference type="PROSITE" id="PS50113"/>
    </source>
</evidence>
<dbReference type="RefSeq" id="WP_014704018.1">
    <property type="nucleotide sequence ID" value="NC_017856.1"/>
</dbReference>
<dbReference type="SUPFAM" id="SSF141868">
    <property type="entry name" value="EAL domain-like"/>
    <property type="match status" value="1"/>
</dbReference>
<protein>
    <submittedName>
        <fullName evidence="6">Diguanylate cyclase/phosphodiesterase</fullName>
    </submittedName>
</protein>
<feature type="transmembrane region" description="Helical" evidence="1">
    <location>
        <begin position="134"/>
        <end position="154"/>
    </location>
</feature>
<evidence type="ECO:0000313" key="6">
    <source>
        <dbReference type="EMBL" id="AFJ02598.1"/>
    </source>
</evidence>
<dbReference type="HOGENOM" id="CLU_000445_70_50_6"/>
<dbReference type="EMBL" id="CP003380">
    <property type="protein sequence ID" value="AFJ02598.1"/>
    <property type="molecule type" value="Genomic_DNA"/>
</dbReference>
<dbReference type="PROSITE" id="PS50113">
    <property type="entry name" value="PAC"/>
    <property type="match status" value="1"/>
</dbReference>
<dbReference type="InterPro" id="IPR000014">
    <property type="entry name" value="PAS"/>
</dbReference>
<keyword evidence="7" id="KW-1185">Reference proteome</keyword>
<feature type="domain" description="PAS" evidence="2">
    <location>
        <begin position="288"/>
        <end position="334"/>
    </location>
</feature>
<dbReference type="PROSITE" id="PS50883">
    <property type="entry name" value="EAL"/>
    <property type="match status" value="1"/>
</dbReference>
<dbReference type="STRING" id="754477.Q7C_1449"/>
<dbReference type="eggNOG" id="COG5001">
    <property type="taxonomic scope" value="Bacteria"/>
</dbReference>
<dbReference type="InterPro" id="IPR000700">
    <property type="entry name" value="PAS-assoc_C"/>
</dbReference>
<dbReference type="SMART" id="SM00086">
    <property type="entry name" value="PAC"/>
    <property type="match status" value="1"/>
</dbReference>
<keyword evidence="1" id="KW-1133">Transmembrane helix</keyword>
<feature type="domain" description="EAL" evidence="4">
    <location>
        <begin position="588"/>
        <end position="841"/>
    </location>
</feature>
<dbReference type="Pfam" id="PF00563">
    <property type="entry name" value="EAL"/>
    <property type="match status" value="1"/>
</dbReference>
<evidence type="ECO:0000313" key="7">
    <source>
        <dbReference type="Proteomes" id="UP000009145"/>
    </source>
</evidence>
<organism evidence="6 7">
    <name type="scientific">Methylophaga frappieri (strain ATCC BAA-2434 / DSM 25690 / JAM7)</name>
    <dbReference type="NCBI Taxonomy" id="754477"/>
    <lineage>
        <taxon>Bacteria</taxon>
        <taxon>Pseudomonadati</taxon>
        <taxon>Pseudomonadota</taxon>
        <taxon>Gammaproteobacteria</taxon>
        <taxon>Thiotrichales</taxon>
        <taxon>Piscirickettsiaceae</taxon>
        <taxon>Methylophaga</taxon>
    </lineage>
</organism>
<proteinExistence type="predicted"/>
<keyword evidence="1" id="KW-0812">Transmembrane</keyword>
<keyword evidence="1" id="KW-0472">Membrane</keyword>
<dbReference type="InterPro" id="IPR029787">
    <property type="entry name" value="Nucleotide_cyclase"/>
</dbReference>
<dbReference type="InterPro" id="IPR035919">
    <property type="entry name" value="EAL_sf"/>
</dbReference>
<name>I1YI55_METFJ</name>
<evidence type="ECO:0000259" key="2">
    <source>
        <dbReference type="PROSITE" id="PS50112"/>
    </source>
</evidence>
<dbReference type="KEGG" id="mec:Q7C_1449"/>
<dbReference type="InterPro" id="IPR035965">
    <property type="entry name" value="PAS-like_dom_sf"/>
</dbReference>
<dbReference type="Proteomes" id="UP000009145">
    <property type="component" value="Chromosome"/>
</dbReference>
<dbReference type="PANTHER" id="PTHR44757:SF4">
    <property type="entry name" value="DIGUANYLATE CYCLASE DGCE-RELATED"/>
    <property type="match status" value="1"/>
</dbReference>
<evidence type="ECO:0000259" key="5">
    <source>
        <dbReference type="PROSITE" id="PS50887"/>
    </source>
</evidence>
<feature type="transmembrane region" description="Helical" evidence="1">
    <location>
        <begin position="186"/>
        <end position="206"/>
    </location>
</feature>
<feature type="transmembrane region" description="Helical" evidence="1">
    <location>
        <begin position="212"/>
        <end position="233"/>
    </location>
</feature>
<dbReference type="Pfam" id="PF13426">
    <property type="entry name" value="PAS_9"/>
    <property type="match status" value="1"/>
</dbReference>
<feature type="domain" description="GGDEF" evidence="5">
    <location>
        <begin position="442"/>
        <end position="577"/>
    </location>
</feature>
<dbReference type="Gene3D" id="3.20.20.450">
    <property type="entry name" value="EAL domain"/>
    <property type="match status" value="1"/>
</dbReference>
<dbReference type="OrthoDB" id="9813913at2"/>
<dbReference type="SMART" id="SM00052">
    <property type="entry name" value="EAL"/>
    <property type="match status" value="1"/>
</dbReference>
<dbReference type="NCBIfam" id="TIGR00229">
    <property type="entry name" value="sensory_box"/>
    <property type="match status" value="1"/>
</dbReference>
<dbReference type="PROSITE" id="PS50112">
    <property type="entry name" value="PAS"/>
    <property type="match status" value="1"/>
</dbReference>
<dbReference type="CDD" id="cd01949">
    <property type="entry name" value="GGDEF"/>
    <property type="match status" value="1"/>
</dbReference>
<sequence>MKIAACITENQGIYVKISMVKKSFFYQQSKRNSVGHSADFTLIKSELEETASMDGAALPRQQAFLLSQQAPFANLTVIAVAWLMALVFGQYDFSGLLQVWAGVISFFSGIRLVLWWRYQRGAESISVHRWIRQYTWATLFVGLAWGALSLFYLAATDPQISSLFYILISTVLAAAVPVLAASLTAFVAYTLPPVLMLIMVTAYQVFSQQQASSLPLFLVAGLTAYYLFMISLVRRANQNITDSFRLQQSHEALLADLQWEVAQRESQIEARTLALTEANTRLSEKQAHLQKLSRAVEASPNGIIITDRQGFIEYVNPRCEKITGYSQAEALGKTPRLFKVQFSNPGRIRSLWQTIQAGRQWVGEFSSRRHNGPVYWAKVYIAPIRSVNQEISHFVAILEDVSEAHSLAQALSHQATHDPLTGLINRSEFERRLTALNLQNTDQHALCYLDLDLFKVINETAGHTAGDALLSQLSGYLSQFIGPQETLARLGGDEFALLMESSDLEHAKTVAEEIRYGIDSFTFFWQSKELTTTASIGVAMIEDEASNNADKDPLKRAESACNAAKQFGRNCVYVFQNDDAMLAEQSGEFQWVQKIKHALSESRLMLYTQPIQGLHDNANTLKYEVLLRMRDETDQIISPGVFLPIAERYNLADKIDRWVIDTVIDWLTHHHQALPFNQTLAINLSGSSMGNQALLTHISQRLHDAVFPVSMLSFEITETAAIANVDQAKQFIQVLRNVGCHFALDDFGSGLSSFAYLKNLPVSAIKIDGLFVRDMLTDPIDAQMVRAINEIGHVMGLETIAEFVENAEVLHSLESIGVDYAQGFHIGKPAPIDSLLTTKTC</sequence>
<dbReference type="NCBIfam" id="TIGR00254">
    <property type="entry name" value="GGDEF"/>
    <property type="match status" value="1"/>
</dbReference>
<dbReference type="PATRIC" id="fig|754477.3.peg.1429"/>
<dbReference type="InterPro" id="IPR043128">
    <property type="entry name" value="Rev_trsase/Diguanyl_cyclase"/>
</dbReference>
<dbReference type="PROSITE" id="PS50887">
    <property type="entry name" value="GGDEF"/>
    <property type="match status" value="1"/>
</dbReference>
<feature type="transmembrane region" description="Helical" evidence="1">
    <location>
        <begin position="97"/>
        <end position="114"/>
    </location>
</feature>
<dbReference type="CDD" id="cd00130">
    <property type="entry name" value="PAS"/>
    <property type="match status" value="1"/>
</dbReference>
<dbReference type="AlphaFoldDB" id="I1YI55"/>
<dbReference type="SUPFAM" id="SSF55073">
    <property type="entry name" value="Nucleotide cyclase"/>
    <property type="match status" value="1"/>
</dbReference>
<evidence type="ECO:0000256" key="1">
    <source>
        <dbReference type="SAM" id="Phobius"/>
    </source>
</evidence>
<accession>I1YI55</accession>
<dbReference type="InterPro" id="IPR001633">
    <property type="entry name" value="EAL_dom"/>
</dbReference>
<dbReference type="SMART" id="SM00267">
    <property type="entry name" value="GGDEF"/>
    <property type="match status" value="1"/>
</dbReference>
<dbReference type="Gene3D" id="3.30.70.270">
    <property type="match status" value="1"/>
</dbReference>